<keyword evidence="2" id="KW-1185">Reference proteome</keyword>
<dbReference type="Proteomes" id="UP000475862">
    <property type="component" value="Unassembled WGS sequence"/>
</dbReference>
<dbReference type="EMBL" id="VYZN01000065">
    <property type="protein sequence ID" value="KAE9524836.1"/>
    <property type="molecule type" value="Genomic_DNA"/>
</dbReference>
<sequence length="194" mass="22224">MSFSKTTGLATSRCLSTQFSVLVHSIADPIDLSISADGLKRKENRTYWVCGINSDDFVEFESRVLSYPIAKGTKCIFVHINLLFSDYNKTQIAKGTRMYFCPHYYYFSDLLTKHKLLNSQGNKNVFLSTYLLFQCFTNKTQNSQGNMNVFLSTYVLFQCFTNKTQSLTKTRKISDSQGNKNVFLSTFIISKIIH</sequence>
<reference evidence="1 2" key="1">
    <citation type="submission" date="2019-08" db="EMBL/GenBank/DDBJ databases">
        <title>The genome of the soybean aphid Biotype 1, its phylome, world population structure and adaptation to the North American continent.</title>
        <authorList>
            <person name="Giordano R."/>
            <person name="Donthu R.K."/>
            <person name="Hernandez A.G."/>
            <person name="Wright C.L."/>
            <person name="Zimin A.V."/>
        </authorList>
    </citation>
    <scope>NUCLEOTIDE SEQUENCE [LARGE SCALE GENOMIC DNA]</scope>
    <source>
        <tissue evidence="1">Whole aphids</tissue>
    </source>
</reference>
<dbReference type="AlphaFoldDB" id="A0A6G0T2H4"/>
<evidence type="ECO:0000313" key="1">
    <source>
        <dbReference type="EMBL" id="KAE9524836.1"/>
    </source>
</evidence>
<protein>
    <submittedName>
        <fullName evidence="1">Uncharacterized protein</fullName>
    </submittedName>
</protein>
<organism evidence="1 2">
    <name type="scientific">Aphis glycines</name>
    <name type="common">Soybean aphid</name>
    <dbReference type="NCBI Taxonomy" id="307491"/>
    <lineage>
        <taxon>Eukaryota</taxon>
        <taxon>Metazoa</taxon>
        <taxon>Ecdysozoa</taxon>
        <taxon>Arthropoda</taxon>
        <taxon>Hexapoda</taxon>
        <taxon>Insecta</taxon>
        <taxon>Pterygota</taxon>
        <taxon>Neoptera</taxon>
        <taxon>Paraneoptera</taxon>
        <taxon>Hemiptera</taxon>
        <taxon>Sternorrhyncha</taxon>
        <taxon>Aphidomorpha</taxon>
        <taxon>Aphidoidea</taxon>
        <taxon>Aphididae</taxon>
        <taxon>Aphidini</taxon>
        <taxon>Aphis</taxon>
        <taxon>Aphis</taxon>
    </lineage>
</organism>
<evidence type="ECO:0000313" key="2">
    <source>
        <dbReference type="Proteomes" id="UP000475862"/>
    </source>
</evidence>
<gene>
    <name evidence="1" type="ORF">AGLY_014886</name>
</gene>
<accession>A0A6G0T2H4</accession>
<proteinExistence type="predicted"/>
<comment type="caution">
    <text evidence="1">The sequence shown here is derived from an EMBL/GenBank/DDBJ whole genome shotgun (WGS) entry which is preliminary data.</text>
</comment>
<name>A0A6G0T2H4_APHGL</name>
<dbReference type="OrthoDB" id="8821282at2759"/>